<dbReference type="Pfam" id="PF10508">
    <property type="entry name" value="Proteasom_PSMB"/>
    <property type="match status" value="1"/>
</dbReference>
<keyword evidence="4" id="KW-1185">Reference proteome</keyword>
<dbReference type="InterPro" id="IPR016024">
    <property type="entry name" value="ARM-type_fold"/>
</dbReference>
<dbReference type="OrthoDB" id="10250600at2759"/>
<dbReference type="GO" id="GO:0005829">
    <property type="term" value="C:cytosol"/>
    <property type="evidence" value="ECO:0007669"/>
    <property type="project" value="TreeGrafter"/>
</dbReference>
<dbReference type="SUPFAM" id="SSF48371">
    <property type="entry name" value="ARM repeat"/>
    <property type="match status" value="1"/>
</dbReference>
<dbReference type="PANTHER" id="PTHR13554">
    <property type="entry name" value="26S PROTEASOME NON-ATPASE REGULATORY SUBUNIT 5-RELATED"/>
    <property type="match status" value="1"/>
</dbReference>
<comment type="similarity">
    <text evidence="1">Belongs to the proteasome subunit S5B/HSM3 family.</text>
</comment>
<proteinExistence type="inferred from homology"/>
<dbReference type="PANTHER" id="PTHR13554:SF10">
    <property type="entry name" value="26S PROTEASOME NON-ATPASE REGULATORY SUBUNIT 5"/>
    <property type="match status" value="1"/>
</dbReference>
<name>A0A8S1C4Q8_9INSE</name>
<dbReference type="EMBL" id="CADEPI010000010">
    <property type="protein sequence ID" value="CAB3362884.1"/>
    <property type="molecule type" value="Genomic_DNA"/>
</dbReference>
<organism evidence="3 4">
    <name type="scientific">Cloeon dipterum</name>
    <dbReference type="NCBI Taxonomy" id="197152"/>
    <lineage>
        <taxon>Eukaryota</taxon>
        <taxon>Metazoa</taxon>
        <taxon>Ecdysozoa</taxon>
        <taxon>Arthropoda</taxon>
        <taxon>Hexapoda</taxon>
        <taxon>Insecta</taxon>
        <taxon>Pterygota</taxon>
        <taxon>Palaeoptera</taxon>
        <taxon>Ephemeroptera</taxon>
        <taxon>Pisciforma</taxon>
        <taxon>Baetidae</taxon>
        <taxon>Cloeon</taxon>
    </lineage>
</organism>
<protein>
    <recommendedName>
        <fullName evidence="2">26S proteasome non-ATPase regulatory subunit 5</fullName>
    </recommendedName>
</protein>
<accession>A0A8S1C4Q8</accession>
<evidence type="ECO:0000256" key="2">
    <source>
        <dbReference type="ARBA" id="ARBA00014933"/>
    </source>
</evidence>
<reference evidence="3 4" key="1">
    <citation type="submission" date="2020-04" db="EMBL/GenBank/DDBJ databases">
        <authorList>
            <person name="Alioto T."/>
            <person name="Alioto T."/>
            <person name="Gomez Garrido J."/>
        </authorList>
    </citation>
    <scope>NUCLEOTIDE SEQUENCE [LARGE SCALE GENOMIC DNA]</scope>
</reference>
<dbReference type="GO" id="GO:0043248">
    <property type="term" value="P:proteasome assembly"/>
    <property type="evidence" value="ECO:0007669"/>
    <property type="project" value="InterPro"/>
</dbReference>
<dbReference type="InterPro" id="IPR011989">
    <property type="entry name" value="ARM-like"/>
</dbReference>
<comment type="caution">
    <text evidence="3">The sequence shown here is derived from an EMBL/GenBank/DDBJ whole genome shotgun (WGS) entry which is preliminary data.</text>
</comment>
<evidence type="ECO:0000313" key="3">
    <source>
        <dbReference type="EMBL" id="CAB3362884.1"/>
    </source>
</evidence>
<sequence length="522" mass="58340">MTVKDNEWFREKVENINTYDVFLVSTELKKLDRESRKNLYSHVDFSQFVNGLPAQLALGAGNEYFEAFADLIVMLLEYKNPFETFADLNVVCGNMLEHKHEKVREVGVSLVILTLECGESHCLLSSPDYLSKVVKLASNTDLNAASPALTAISRLICKSPDNCRLFLLGPVGAALKADWESASEVHRVRVYNLATEAACLSEEFLKVVVDSKILFFMQERLQNSNATSDPLSLMNIIECFAKLSKVEWGFNYLARSGTFVRLEDSLVSENLGPMQSIIMPELYELFGNLSQTVPEKILSECPRFVPHILKSVPTASVSPHITRAEIAMIGQVATQVAGKIYLSQQFAELEEFYAYLKNRANSGVQEDKMCVLDTAAALLYLKPDEQSNALCRLMSQWFEAIFTSVRRVHEKCAEPFPETVLPALQLLLVVSQQAWGRREMMATPGLFEWLLDREAACGVHKSTGSGGNPAVLRAKYDIVKVLNNSDDLELSPEQKDSLGEFVKQGPFFKRGMYEVATEAPGN</sequence>
<gene>
    <name evidence="3" type="ORF">CLODIP_2_CD15419</name>
</gene>
<dbReference type="AlphaFoldDB" id="A0A8S1C4Q8"/>
<evidence type="ECO:0000313" key="4">
    <source>
        <dbReference type="Proteomes" id="UP000494165"/>
    </source>
</evidence>
<dbReference type="Proteomes" id="UP000494165">
    <property type="component" value="Unassembled WGS sequence"/>
</dbReference>
<dbReference type="Gene3D" id="1.25.10.10">
    <property type="entry name" value="Leucine-rich Repeat Variant"/>
    <property type="match status" value="1"/>
</dbReference>
<dbReference type="InterPro" id="IPR019538">
    <property type="entry name" value="PSMD5"/>
</dbReference>
<evidence type="ECO:0000256" key="1">
    <source>
        <dbReference type="ARBA" id="ARBA00006823"/>
    </source>
</evidence>